<dbReference type="CDD" id="cd14361">
    <property type="entry name" value="UBA_HYPK"/>
    <property type="match status" value="1"/>
</dbReference>
<evidence type="ECO:0000256" key="8">
    <source>
        <dbReference type="ARBA" id="ARBA00023157"/>
    </source>
</evidence>
<dbReference type="GO" id="GO:0042470">
    <property type="term" value="C:melanosome"/>
    <property type="evidence" value="ECO:0007669"/>
    <property type="project" value="UniProtKB-SubCell"/>
</dbReference>
<evidence type="ECO:0000256" key="14">
    <source>
        <dbReference type="SAM" id="MobiDB-lite"/>
    </source>
</evidence>
<keyword evidence="10 11" id="KW-0676">Redox-active center</keyword>
<dbReference type="InterPro" id="IPR044034">
    <property type="entry name" value="NAC-like_UBA"/>
</dbReference>
<dbReference type="Gene3D" id="3.40.30.10">
    <property type="entry name" value="Glutaredoxin"/>
    <property type="match status" value="4"/>
</dbReference>
<dbReference type="Pfam" id="PF13848">
    <property type="entry name" value="Thioredoxin_6"/>
    <property type="match status" value="1"/>
</dbReference>
<dbReference type="GO" id="GO:0009986">
    <property type="term" value="C:cell surface"/>
    <property type="evidence" value="ECO:0007669"/>
    <property type="project" value="TreeGrafter"/>
</dbReference>
<keyword evidence="7" id="KW-0256">Endoplasmic reticulum</keyword>
<evidence type="ECO:0000256" key="9">
    <source>
        <dbReference type="ARBA" id="ARBA00023235"/>
    </source>
</evidence>
<evidence type="ECO:0000313" key="17">
    <source>
        <dbReference type="Proteomes" id="UP001474421"/>
    </source>
</evidence>
<reference evidence="16 17" key="1">
    <citation type="journal article" date="2024" name="Proc. Natl. Acad. Sci. U.S.A.">
        <title>The genetic regulatory architecture and epigenomic basis for age-related changes in rattlesnake venom.</title>
        <authorList>
            <person name="Hogan M.P."/>
            <person name="Holding M.L."/>
            <person name="Nystrom G.S."/>
            <person name="Colston T.J."/>
            <person name="Bartlett D.A."/>
            <person name="Mason A.J."/>
            <person name="Ellsworth S.A."/>
            <person name="Rautsaw R.M."/>
            <person name="Lawrence K.C."/>
            <person name="Strickland J.L."/>
            <person name="He B."/>
            <person name="Fraser P."/>
            <person name="Margres M.J."/>
            <person name="Gilbert D.M."/>
            <person name="Gibbs H.L."/>
            <person name="Parkinson C.L."/>
            <person name="Rokyta D.R."/>
        </authorList>
    </citation>
    <scope>NUCLEOTIDE SEQUENCE [LARGE SCALE GENOMIC DNA]</scope>
    <source>
        <strain evidence="16">DRR0105</strain>
    </source>
</reference>
<dbReference type="Pfam" id="PF00085">
    <property type="entry name" value="Thioredoxin"/>
    <property type="match status" value="2"/>
</dbReference>
<dbReference type="FunFam" id="3.40.30.10:FF:000017">
    <property type="entry name" value="Protein disulfide-isomerase A4"/>
    <property type="match status" value="1"/>
</dbReference>
<evidence type="ECO:0000256" key="6">
    <source>
        <dbReference type="ARBA" id="ARBA00022737"/>
    </source>
</evidence>
<dbReference type="PRINTS" id="PR00421">
    <property type="entry name" value="THIOREDOXIN"/>
</dbReference>
<dbReference type="SUPFAM" id="SSF52833">
    <property type="entry name" value="Thioredoxin-like"/>
    <property type="match status" value="4"/>
</dbReference>
<dbReference type="FunFam" id="3.40.30.10:FF:000045">
    <property type="entry name" value="Disulfide-isomerase A3"/>
    <property type="match status" value="1"/>
</dbReference>
<dbReference type="InterPro" id="IPR036249">
    <property type="entry name" value="Thioredoxin-like_sf"/>
</dbReference>
<dbReference type="PANTHER" id="PTHR18929">
    <property type="entry name" value="PROTEIN DISULFIDE ISOMERASE"/>
    <property type="match status" value="1"/>
</dbReference>
<keyword evidence="5 13" id="KW-0732">Signal</keyword>
<feature type="signal peptide" evidence="13">
    <location>
        <begin position="1"/>
        <end position="19"/>
    </location>
</feature>
<feature type="disulfide bond" description="Redox-active" evidence="11">
    <location>
        <begin position="397"/>
        <end position="400"/>
    </location>
</feature>
<dbReference type="InterPro" id="IPR038922">
    <property type="entry name" value="HYPK_UBA"/>
</dbReference>
<name>A0AAW1AXD3_CROAD</name>
<feature type="compositionally biased region" description="Polar residues" evidence="14">
    <location>
        <begin position="587"/>
        <end position="599"/>
    </location>
</feature>
<evidence type="ECO:0000256" key="5">
    <source>
        <dbReference type="ARBA" id="ARBA00022729"/>
    </source>
</evidence>
<evidence type="ECO:0000256" key="7">
    <source>
        <dbReference type="ARBA" id="ARBA00022824"/>
    </source>
</evidence>
<dbReference type="CDD" id="cd03069">
    <property type="entry name" value="PDI_b_ERp57"/>
    <property type="match status" value="1"/>
</dbReference>
<feature type="region of interest" description="Disordered" evidence="14">
    <location>
        <begin position="542"/>
        <end position="691"/>
    </location>
</feature>
<protein>
    <recommendedName>
        <fullName evidence="13">Protein disulfide-isomerase</fullName>
        <ecNumber evidence="13">5.3.4.1</ecNumber>
    </recommendedName>
</protein>
<evidence type="ECO:0000313" key="16">
    <source>
        <dbReference type="EMBL" id="KAK9394135.1"/>
    </source>
</evidence>
<evidence type="ECO:0000256" key="11">
    <source>
        <dbReference type="PIRSR" id="PIRSR605792-51"/>
    </source>
</evidence>
<dbReference type="CDD" id="cd02995">
    <property type="entry name" value="PDI_a_PDI_a'_C"/>
    <property type="match status" value="1"/>
</dbReference>
<evidence type="ECO:0000256" key="10">
    <source>
        <dbReference type="ARBA" id="ARBA00023284"/>
    </source>
</evidence>
<feature type="compositionally biased region" description="Basic and acidic residues" evidence="14">
    <location>
        <begin position="792"/>
        <end position="807"/>
    </location>
</feature>
<dbReference type="Pfam" id="PF19026">
    <property type="entry name" value="UBA_HYPK"/>
    <property type="match status" value="1"/>
</dbReference>
<comment type="similarity">
    <text evidence="4 12">Belongs to the protein disulfide isomerase family.</text>
</comment>
<dbReference type="NCBIfam" id="TIGR01126">
    <property type="entry name" value="pdi_dom"/>
    <property type="match status" value="2"/>
</dbReference>
<comment type="subcellular location">
    <subcellularLocation>
        <location evidence="3">Endoplasmic reticulum lumen</location>
    </subcellularLocation>
    <subcellularLocation>
        <location evidence="2">Melanosome</location>
    </subcellularLocation>
</comment>
<dbReference type="CDD" id="cd02961">
    <property type="entry name" value="PDI_a_family"/>
    <property type="match status" value="1"/>
</dbReference>
<evidence type="ECO:0000256" key="2">
    <source>
        <dbReference type="ARBA" id="ARBA00004223"/>
    </source>
</evidence>
<dbReference type="InterPro" id="IPR013766">
    <property type="entry name" value="Thioredoxin_domain"/>
</dbReference>
<keyword evidence="6" id="KW-0677">Repeat</keyword>
<dbReference type="GO" id="GO:0005788">
    <property type="term" value="C:endoplasmic reticulum lumen"/>
    <property type="evidence" value="ECO:0007669"/>
    <property type="project" value="UniProtKB-SubCell"/>
</dbReference>
<dbReference type="PROSITE" id="PS51352">
    <property type="entry name" value="THIOREDOXIN_2"/>
    <property type="match status" value="2"/>
</dbReference>
<dbReference type="FunFam" id="3.40.30.10:FF:000077">
    <property type="entry name" value="Protein disulfide-isomerase"/>
    <property type="match status" value="1"/>
</dbReference>
<dbReference type="AlphaFoldDB" id="A0AAW1AXD3"/>
<comment type="catalytic activity">
    <reaction evidence="1 13">
        <text>Catalyzes the rearrangement of -S-S- bonds in proteins.</text>
        <dbReference type="EC" id="5.3.4.1"/>
    </reaction>
</comment>
<dbReference type="Proteomes" id="UP001474421">
    <property type="component" value="Unassembled WGS sequence"/>
</dbReference>
<dbReference type="EMBL" id="JAOTOJ010000012">
    <property type="protein sequence ID" value="KAK9394135.1"/>
    <property type="molecule type" value="Genomic_DNA"/>
</dbReference>
<dbReference type="FunFam" id="3.40.30.10:FF:000054">
    <property type="entry name" value="Disulfide-isomerase A3"/>
    <property type="match status" value="1"/>
</dbReference>
<feature type="region of interest" description="Disordered" evidence="14">
    <location>
        <begin position="738"/>
        <end position="807"/>
    </location>
</feature>
<evidence type="ECO:0000256" key="4">
    <source>
        <dbReference type="ARBA" id="ARBA00006347"/>
    </source>
</evidence>
<feature type="domain" description="Thioredoxin" evidence="15">
    <location>
        <begin position="334"/>
        <end position="476"/>
    </location>
</feature>
<dbReference type="CDD" id="cd03073">
    <property type="entry name" value="PDI_b'_ERp72_ERp57"/>
    <property type="match status" value="1"/>
</dbReference>
<dbReference type="InterPro" id="IPR041868">
    <property type="entry name" value="PDIA3_PDI_b"/>
</dbReference>
<feature type="disulfide bond" description="Redox-active" evidence="11">
    <location>
        <begin position="49"/>
        <end position="52"/>
    </location>
</feature>
<dbReference type="GO" id="GO:0003756">
    <property type="term" value="F:protein disulfide isomerase activity"/>
    <property type="evidence" value="ECO:0007669"/>
    <property type="project" value="UniProtKB-EC"/>
</dbReference>
<feature type="chain" id="PRO_5043113978" description="Protein disulfide-isomerase" evidence="13">
    <location>
        <begin position="20"/>
        <end position="853"/>
    </location>
</feature>
<keyword evidence="9 13" id="KW-0413">Isomerase</keyword>
<evidence type="ECO:0000256" key="3">
    <source>
        <dbReference type="ARBA" id="ARBA00004319"/>
    </source>
</evidence>
<evidence type="ECO:0000256" key="1">
    <source>
        <dbReference type="ARBA" id="ARBA00001182"/>
    </source>
</evidence>
<dbReference type="InterPro" id="IPR017937">
    <property type="entry name" value="Thioredoxin_CS"/>
</dbReference>
<gene>
    <name evidence="16" type="ORF">NXF25_015798</name>
</gene>
<evidence type="ECO:0000256" key="13">
    <source>
        <dbReference type="RuleBase" id="RU361130"/>
    </source>
</evidence>
<dbReference type="PANTHER" id="PTHR18929:SF132">
    <property type="entry name" value="PROTEIN DISULFIDE-ISOMERASE A3"/>
    <property type="match status" value="1"/>
</dbReference>
<feature type="domain" description="Thioredoxin" evidence="15">
    <location>
        <begin position="3"/>
        <end position="125"/>
    </location>
</feature>
<sequence length="853" mass="93377">MATLLLALLLAVAAWPARASDVLELSDDDFDSGLADRNVALVEFYAPWCGHCKRLAPEYESAATRLKGIVPLAKVDCTANSETCNKYGVSGYPTLKIFRNGEESGSYDGPRTADGIVSHLKKQAGPASVPLSPEAFEKFITEKDAAVVGFFRELFGDPHSEYMKAASNLRDHYRFGHVSDEALVKKYEPDGEGIVLFRPQHLANKFEDSSVRYTEEKITTGKIKKFLQENIFGLCPHMTEDNKELIQGKDLLVAYYDVDYEKNPKGSNYWRNRVMKVARSFLDAGHKLNFAVASRKTFGHELTEFGLDGSTSDVPLVAIRTAKGEKFAMQEEFSRDGTALERFLQDYFDGKLKRYLKSEPIPDNNDGPVKVVVAENFDEIVNAESKDVLIEFYAPWCGHCKNLEPKYKELGEKLNKDPHIVIAKMDATANDVPSPYEVKGFPTIYFSPAGSKQSPKKYEGGREVSDFVSYLKREATYPPILQEDEKPKKKKKVPKEDLLTSFRFPRVLNTCDDVTCCFEGLPKWPSFQMGLQGPVIRGAWGSGRPRSSFSTEGSARPGWAAGCRRSQKGLAAASSPDLRLNREGASPSGSFQAPPTHTQAGKARPKTSRVPLRSSLTFPTAAAPSGAPSRLAAPSDSRLAPSPPAALGCPPGRGTRLPATGRTFASPAAGPQQPSWALPIPPQPAPTGSGGCLRRKYVPPSLPEFCGWPARAAPEVRHCGSGEAMAAEGDVELELEAEPNGSAVGGDGAGGRPAEKPRKHDSGAADLERVTDYAEEKEIQSSNLETAMSVIGDRRSREQKAKQEREKELAKVTIKKEDLELIMNEMEISRAAAERSLREHMGNVVDALITLTN</sequence>
<keyword evidence="8 11" id="KW-1015">Disulfide bond</keyword>
<accession>A0AAW1AXD3</accession>
<organism evidence="16 17">
    <name type="scientific">Crotalus adamanteus</name>
    <name type="common">Eastern diamondback rattlesnake</name>
    <dbReference type="NCBI Taxonomy" id="8729"/>
    <lineage>
        <taxon>Eukaryota</taxon>
        <taxon>Metazoa</taxon>
        <taxon>Chordata</taxon>
        <taxon>Craniata</taxon>
        <taxon>Vertebrata</taxon>
        <taxon>Euteleostomi</taxon>
        <taxon>Lepidosauria</taxon>
        <taxon>Squamata</taxon>
        <taxon>Bifurcata</taxon>
        <taxon>Unidentata</taxon>
        <taxon>Episquamata</taxon>
        <taxon>Toxicofera</taxon>
        <taxon>Serpentes</taxon>
        <taxon>Colubroidea</taxon>
        <taxon>Viperidae</taxon>
        <taxon>Crotalinae</taxon>
        <taxon>Crotalus</taxon>
    </lineage>
</organism>
<proteinExistence type="inferred from homology"/>
<dbReference type="Gene3D" id="1.10.8.10">
    <property type="entry name" value="DNA helicase RuvA subunit, C-terminal domain"/>
    <property type="match status" value="1"/>
</dbReference>
<evidence type="ECO:0000259" key="15">
    <source>
        <dbReference type="PROSITE" id="PS51352"/>
    </source>
</evidence>
<comment type="caution">
    <text evidence="16">The sequence shown here is derived from an EMBL/GenBank/DDBJ whole genome shotgun (WGS) entry which is preliminary data.</text>
</comment>
<dbReference type="GO" id="GO:0006457">
    <property type="term" value="P:protein folding"/>
    <property type="evidence" value="ECO:0007669"/>
    <property type="project" value="TreeGrafter"/>
</dbReference>
<keyword evidence="17" id="KW-1185">Reference proteome</keyword>
<dbReference type="GO" id="GO:0034976">
    <property type="term" value="P:response to endoplasmic reticulum stress"/>
    <property type="evidence" value="ECO:0007669"/>
    <property type="project" value="TreeGrafter"/>
</dbReference>
<dbReference type="NCBIfam" id="TIGR01130">
    <property type="entry name" value="ER_PDI_fam"/>
    <property type="match status" value="1"/>
</dbReference>
<evidence type="ECO:0000256" key="12">
    <source>
        <dbReference type="RuleBase" id="RU004208"/>
    </source>
</evidence>
<dbReference type="EC" id="5.3.4.1" evidence="13"/>
<dbReference type="InterPro" id="IPR005788">
    <property type="entry name" value="PDI_thioredoxin-like_dom"/>
</dbReference>
<dbReference type="InterPro" id="IPR005792">
    <property type="entry name" value="Prot_disulphide_isomerase"/>
</dbReference>
<feature type="compositionally biased region" description="Basic and acidic residues" evidence="14">
    <location>
        <begin position="753"/>
        <end position="779"/>
    </location>
</feature>
<dbReference type="PROSITE" id="PS00194">
    <property type="entry name" value="THIOREDOXIN_1"/>
    <property type="match status" value="2"/>
</dbReference>